<comment type="similarity">
    <text evidence="1">Belongs to the short-chain dehydrogenases/reductases (SDR) family.</text>
</comment>
<dbReference type="AlphaFoldDB" id="A0A0C9PWC9"/>
<name>A0A0C9PWC9_LACPA</name>
<organism evidence="2 3">
    <name type="scientific">Lacticaseibacillus paracasei NRIC 0644</name>
    <dbReference type="NCBI Taxonomy" id="1435038"/>
    <lineage>
        <taxon>Bacteria</taxon>
        <taxon>Bacillati</taxon>
        <taxon>Bacillota</taxon>
        <taxon>Bacilli</taxon>
        <taxon>Lactobacillales</taxon>
        <taxon>Lactobacillaceae</taxon>
        <taxon>Lacticaseibacillus</taxon>
    </lineage>
</organism>
<gene>
    <name evidence="2" type="ORF">LC0644_0988</name>
</gene>
<dbReference type="InterPro" id="IPR002347">
    <property type="entry name" value="SDR_fam"/>
</dbReference>
<evidence type="ECO:0000256" key="1">
    <source>
        <dbReference type="ARBA" id="ARBA00006484"/>
    </source>
</evidence>
<dbReference type="NCBIfam" id="NF047420">
    <property type="entry name" value="EF_P_mod_YmfI"/>
    <property type="match status" value="1"/>
</dbReference>
<dbReference type="PANTHER" id="PTHR42879:SF2">
    <property type="entry name" value="3-OXOACYL-[ACYL-CARRIER-PROTEIN] REDUCTASE FABG"/>
    <property type="match status" value="1"/>
</dbReference>
<dbReference type="PANTHER" id="PTHR42879">
    <property type="entry name" value="3-OXOACYL-(ACYL-CARRIER-PROTEIN) REDUCTASE"/>
    <property type="match status" value="1"/>
</dbReference>
<proteinExistence type="inferred from homology"/>
<dbReference type="Gene3D" id="3.40.50.720">
    <property type="entry name" value="NAD(P)-binding Rossmann-like Domain"/>
    <property type="match status" value="1"/>
</dbReference>
<evidence type="ECO:0000313" key="3">
    <source>
        <dbReference type="Proteomes" id="UP000032552"/>
    </source>
</evidence>
<accession>A0A0C9PWC9</accession>
<dbReference type="RefSeq" id="WP_003569514.1">
    <property type="nucleotide sequence ID" value="NZ_BAYM01000077.1"/>
</dbReference>
<reference evidence="3" key="1">
    <citation type="submission" date="2014-05" db="EMBL/GenBank/DDBJ databases">
        <title>Whole genome sequencing of Lactobacillus casei NRIC0644.</title>
        <authorList>
            <person name="Atarashi H."/>
            <person name="Yoshida Y."/>
            <person name="Fujimura S."/>
            <person name="Tanaka N."/>
            <person name="Shiwa Y."/>
            <person name="Yoshikawa H."/>
            <person name="Okada S."/>
            <person name="Nakagawa J."/>
        </authorList>
    </citation>
    <scope>NUCLEOTIDE SEQUENCE [LARGE SCALE GENOMIC DNA]</scope>
    <source>
        <strain evidence="3">NRIC0644</strain>
    </source>
</reference>
<sequence>MRAALIVGASGDIGQAVAKKLAHDGWSLYLHYFEHEQVVTSQIATFQAAYPNQDFIPLQYDLTDDRHLDDLTAQLFSLDAVIFAAGMTYYHLFKDTTVSELTTLMRVHLLTPMALLTKIEHKLAQSGHGRVVFIGSVYGGAGSAMEVAYSTVKGAQSAFAKAYAQEVASLGITVNVVAPGAVTTKMNTKMFDQATLTKVREEIPAARFATPQDISYYVTMLVAKDAAYLTGQTLYVTGGWRI</sequence>
<dbReference type="InterPro" id="IPR050259">
    <property type="entry name" value="SDR"/>
</dbReference>
<dbReference type="Pfam" id="PF13561">
    <property type="entry name" value="adh_short_C2"/>
    <property type="match status" value="1"/>
</dbReference>
<dbReference type="InterPro" id="IPR036291">
    <property type="entry name" value="NAD(P)-bd_dom_sf"/>
</dbReference>
<dbReference type="SUPFAM" id="SSF51735">
    <property type="entry name" value="NAD(P)-binding Rossmann-fold domains"/>
    <property type="match status" value="1"/>
</dbReference>
<dbReference type="CDD" id="cd05233">
    <property type="entry name" value="SDR_c"/>
    <property type="match status" value="1"/>
</dbReference>
<evidence type="ECO:0000313" key="2">
    <source>
        <dbReference type="EMBL" id="GAN36399.1"/>
    </source>
</evidence>
<dbReference type="EMBL" id="BAYM01000077">
    <property type="protein sequence ID" value="GAN36399.1"/>
    <property type="molecule type" value="Genomic_DNA"/>
</dbReference>
<protein>
    <submittedName>
        <fullName evidence="2">Possible 3-oxoacyl-[acyl-carrier-protein] reductase</fullName>
    </submittedName>
</protein>
<dbReference type="PRINTS" id="PR00081">
    <property type="entry name" value="GDHRDH"/>
</dbReference>
<dbReference type="Proteomes" id="UP000032552">
    <property type="component" value="Unassembled WGS sequence"/>
</dbReference>
<comment type="caution">
    <text evidence="2">The sequence shown here is derived from an EMBL/GenBank/DDBJ whole genome shotgun (WGS) entry which is preliminary data.</text>
</comment>